<organism evidence="2 3">
    <name type="scientific">Acorus gramineus</name>
    <name type="common">Dwarf sweet flag</name>
    <dbReference type="NCBI Taxonomy" id="55184"/>
    <lineage>
        <taxon>Eukaryota</taxon>
        <taxon>Viridiplantae</taxon>
        <taxon>Streptophyta</taxon>
        <taxon>Embryophyta</taxon>
        <taxon>Tracheophyta</taxon>
        <taxon>Spermatophyta</taxon>
        <taxon>Magnoliopsida</taxon>
        <taxon>Liliopsida</taxon>
        <taxon>Acoraceae</taxon>
        <taxon>Acorus</taxon>
    </lineage>
</organism>
<comment type="caution">
    <text evidence="2">The sequence shown here is derived from an EMBL/GenBank/DDBJ whole genome shotgun (WGS) entry which is preliminary data.</text>
</comment>
<accession>A0AAV9BKK3</accession>
<keyword evidence="1" id="KW-1133">Transmembrane helix</keyword>
<reference evidence="2" key="2">
    <citation type="submission" date="2023-06" db="EMBL/GenBank/DDBJ databases">
        <authorList>
            <person name="Ma L."/>
            <person name="Liu K.-W."/>
            <person name="Li Z."/>
            <person name="Hsiao Y.-Y."/>
            <person name="Qi Y."/>
            <person name="Fu T."/>
            <person name="Tang G."/>
            <person name="Zhang D."/>
            <person name="Sun W.-H."/>
            <person name="Liu D.-K."/>
            <person name="Li Y."/>
            <person name="Chen G.-Z."/>
            <person name="Liu X.-D."/>
            <person name="Liao X.-Y."/>
            <person name="Jiang Y.-T."/>
            <person name="Yu X."/>
            <person name="Hao Y."/>
            <person name="Huang J."/>
            <person name="Zhao X.-W."/>
            <person name="Ke S."/>
            <person name="Chen Y.-Y."/>
            <person name="Wu W.-L."/>
            <person name="Hsu J.-L."/>
            <person name="Lin Y.-F."/>
            <person name="Huang M.-D."/>
            <person name="Li C.-Y."/>
            <person name="Huang L."/>
            <person name="Wang Z.-W."/>
            <person name="Zhao X."/>
            <person name="Zhong W.-Y."/>
            <person name="Peng D.-H."/>
            <person name="Ahmad S."/>
            <person name="Lan S."/>
            <person name="Zhang J.-S."/>
            <person name="Tsai W.-C."/>
            <person name="Van De Peer Y."/>
            <person name="Liu Z.-J."/>
        </authorList>
    </citation>
    <scope>NUCLEOTIDE SEQUENCE</scope>
    <source>
        <strain evidence="2">SCP</strain>
        <tissue evidence="2">Leaves</tissue>
    </source>
</reference>
<protein>
    <submittedName>
        <fullName evidence="2">Uncharacterized protein</fullName>
    </submittedName>
</protein>
<evidence type="ECO:0000256" key="1">
    <source>
        <dbReference type="SAM" id="Phobius"/>
    </source>
</evidence>
<keyword evidence="3" id="KW-1185">Reference proteome</keyword>
<sequence length="60" mass="6187">MTGGHAGSVVVRFFSFAGAGVFCTLAINLWRDLDRKATLKQAAATTTAPSNLVNSASAES</sequence>
<feature type="transmembrane region" description="Helical" evidence="1">
    <location>
        <begin position="6"/>
        <end position="30"/>
    </location>
</feature>
<reference evidence="2" key="1">
    <citation type="journal article" date="2023" name="Nat. Commun.">
        <title>Diploid and tetraploid genomes of Acorus and the evolution of monocots.</title>
        <authorList>
            <person name="Ma L."/>
            <person name="Liu K.W."/>
            <person name="Li Z."/>
            <person name="Hsiao Y.Y."/>
            <person name="Qi Y."/>
            <person name="Fu T."/>
            <person name="Tang G.D."/>
            <person name="Zhang D."/>
            <person name="Sun W.H."/>
            <person name="Liu D.K."/>
            <person name="Li Y."/>
            <person name="Chen G.Z."/>
            <person name="Liu X.D."/>
            <person name="Liao X.Y."/>
            <person name="Jiang Y.T."/>
            <person name="Yu X."/>
            <person name="Hao Y."/>
            <person name="Huang J."/>
            <person name="Zhao X.W."/>
            <person name="Ke S."/>
            <person name="Chen Y.Y."/>
            <person name="Wu W.L."/>
            <person name="Hsu J.L."/>
            <person name="Lin Y.F."/>
            <person name="Huang M.D."/>
            <person name="Li C.Y."/>
            <person name="Huang L."/>
            <person name="Wang Z.W."/>
            <person name="Zhao X."/>
            <person name="Zhong W.Y."/>
            <person name="Peng D.H."/>
            <person name="Ahmad S."/>
            <person name="Lan S."/>
            <person name="Zhang J.S."/>
            <person name="Tsai W.C."/>
            <person name="Van de Peer Y."/>
            <person name="Liu Z.J."/>
        </authorList>
    </citation>
    <scope>NUCLEOTIDE SEQUENCE</scope>
    <source>
        <strain evidence="2">SCP</strain>
    </source>
</reference>
<keyword evidence="1" id="KW-0472">Membrane</keyword>
<name>A0AAV9BKK3_ACOGR</name>
<evidence type="ECO:0000313" key="3">
    <source>
        <dbReference type="Proteomes" id="UP001179952"/>
    </source>
</evidence>
<evidence type="ECO:0000313" key="2">
    <source>
        <dbReference type="EMBL" id="KAK1276856.1"/>
    </source>
</evidence>
<dbReference type="EMBL" id="JAUJYN010000003">
    <property type="protein sequence ID" value="KAK1276856.1"/>
    <property type="molecule type" value="Genomic_DNA"/>
</dbReference>
<dbReference type="Proteomes" id="UP001179952">
    <property type="component" value="Unassembled WGS sequence"/>
</dbReference>
<keyword evidence="1" id="KW-0812">Transmembrane</keyword>
<proteinExistence type="predicted"/>
<gene>
    <name evidence="2" type="ORF">QJS04_geneDACA000861</name>
</gene>
<dbReference type="AlphaFoldDB" id="A0AAV9BKK3"/>